<protein>
    <submittedName>
        <fullName evidence="1">Uncharacterized protein</fullName>
    </submittedName>
</protein>
<evidence type="ECO:0000313" key="1">
    <source>
        <dbReference type="EMBL" id="SIT10826.1"/>
    </source>
</evidence>
<name>A0A1N7PJT1_9RHOB</name>
<gene>
    <name evidence="1" type="ORF">SAMN05421580_11062</name>
</gene>
<dbReference type="STRING" id="453582.SAMN05421580_11062"/>
<dbReference type="Proteomes" id="UP000186221">
    <property type="component" value="Unassembled WGS sequence"/>
</dbReference>
<sequence>MDTVFPEILAEIDAGLEGRAELPSPDALLKRAEEILEAWLAARGEVPEAGEVEGFRLLALHRQGCKGTPSFNACRETCREIVFRRNVTLEYGEDTVTAHRLEAMVVKHLALFVGGKLEQTGLGEFCCSSRPLHAGVA</sequence>
<dbReference type="OrthoDB" id="7856057at2"/>
<organism evidence="1 2">
    <name type="scientific">Rhodobacter aestuarii</name>
    <dbReference type="NCBI Taxonomy" id="453582"/>
    <lineage>
        <taxon>Bacteria</taxon>
        <taxon>Pseudomonadati</taxon>
        <taxon>Pseudomonadota</taxon>
        <taxon>Alphaproteobacteria</taxon>
        <taxon>Rhodobacterales</taxon>
        <taxon>Rhodobacter group</taxon>
        <taxon>Rhodobacter</taxon>
    </lineage>
</organism>
<proteinExistence type="predicted"/>
<dbReference type="AlphaFoldDB" id="A0A1N7PJT1"/>
<evidence type="ECO:0000313" key="2">
    <source>
        <dbReference type="Proteomes" id="UP000186221"/>
    </source>
</evidence>
<dbReference type="EMBL" id="FTOG01000010">
    <property type="protein sequence ID" value="SIT10826.1"/>
    <property type="molecule type" value="Genomic_DNA"/>
</dbReference>
<reference evidence="2" key="1">
    <citation type="submission" date="2017-01" db="EMBL/GenBank/DDBJ databases">
        <authorList>
            <person name="Varghese N."/>
            <person name="Submissions S."/>
        </authorList>
    </citation>
    <scope>NUCLEOTIDE SEQUENCE [LARGE SCALE GENOMIC DNA]</scope>
    <source>
        <strain evidence="2">DSM 19945</strain>
    </source>
</reference>
<keyword evidence="2" id="KW-1185">Reference proteome</keyword>
<dbReference type="RefSeq" id="WP_076485798.1">
    <property type="nucleotide sequence ID" value="NZ_FTOG01000010.1"/>
</dbReference>
<accession>A0A1N7PJT1</accession>